<protein>
    <recommendedName>
        <fullName evidence="3">Phage tail tape measure protein, TP901 family, core region</fullName>
    </recommendedName>
</protein>
<evidence type="ECO:0000313" key="2">
    <source>
        <dbReference type="Proteomes" id="UP000191240"/>
    </source>
</evidence>
<proteinExistence type="predicted"/>
<dbReference type="AlphaFoldDB" id="A0A1M6G834"/>
<dbReference type="RefSeq" id="WP_080326291.1">
    <property type="nucleotide sequence ID" value="NZ_FQYW01000027.1"/>
</dbReference>
<evidence type="ECO:0008006" key="3">
    <source>
        <dbReference type="Google" id="ProtNLM"/>
    </source>
</evidence>
<gene>
    <name evidence="1" type="ORF">SAMN02745671_02563</name>
</gene>
<dbReference type="EMBL" id="FQYW01000027">
    <property type="protein sequence ID" value="SHJ06133.1"/>
    <property type="molecule type" value="Genomic_DNA"/>
</dbReference>
<dbReference type="Proteomes" id="UP000191240">
    <property type="component" value="Unassembled WGS sequence"/>
</dbReference>
<reference evidence="1 2" key="1">
    <citation type="submission" date="2016-11" db="EMBL/GenBank/DDBJ databases">
        <authorList>
            <person name="Jaros S."/>
            <person name="Januszkiewicz K."/>
            <person name="Wedrychowicz H."/>
        </authorList>
    </citation>
    <scope>NUCLEOTIDE SEQUENCE [LARGE SCALE GENOMIC DNA]</scope>
    <source>
        <strain evidence="1 2">DSM 3074</strain>
    </source>
</reference>
<accession>A0A1M6G834</accession>
<sequence>MAKGTEIDKLYLSLGLDINDLKLGFDTAGKTVNQAIAKLNSENKKIKLQTDIDLSKVKGYGSELDQIRIKYESINRQLDIQKQKEAILNAQLQSSIKNHGSDHYITSRAEMALLNQQKNVAGLESQLRLLGNQLNTIPTKSNTAFSSLSKGALTAKNGINKLTDGYTLLNAKLAAFMAVAGTGAGLFNITKDAMTAGNSIYKLQKRLNVSTAEAGELKRVFSLAGSDINSLTPFITKIDKALLGAGESGNATTQALERFGIVLTNQYGQLLPINEQLEQLATGYKNASEAGEVEAFTAEVLGAKGAALIPVLEEYTDLLQISKSVKTTGLLK</sequence>
<dbReference type="OrthoDB" id="1660052at2"/>
<name>A0A1M6G834_9FIRM</name>
<organism evidence="1 2">
    <name type="scientific">Anaerovibrio lipolyticus DSM 3074</name>
    <dbReference type="NCBI Taxonomy" id="1120997"/>
    <lineage>
        <taxon>Bacteria</taxon>
        <taxon>Bacillati</taxon>
        <taxon>Bacillota</taxon>
        <taxon>Negativicutes</taxon>
        <taxon>Selenomonadales</taxon>
        <taxon>Selenomonadaceae</taxon>
        <taxon>Anaerovibrio</taxon>
    </lineage>
</organism>
<evidence type="ECO:0000313" key="1">
    <source>
        <dbReference type="EMBL" id="SHJ06133.1"/>
    </source>
</evidence>